<feature type="transmembrane region" description="Helical" evidence="2">
    <location>
        <begin position="84"/>
        <end position="104"/>
    </location>
</feature>
<feature type="transmembrane region" description="Helical" evidence="2">
    <location>
        <begin position="26"/>
        <end position="45"/>
    </location>
</feature>
<feature type="region of interest" description="Disordered" evidence="1">
    <location>
        <begin position="565"/>
        <end position="585"/>
    </location>
</feature>
<feature type="transmembrane region" description="Helical" evidence="2">
    <location>
        <begin position="134"/>
        <end position="154"/>
    </location>
</feature>
<dbReference type="Proteomes" id="UP000317318">
    <property type="component" value="Chromosome"/>
</dbReference>
<dbReference type="OrthoDB" id="229702at2"/>
<feature type="transmembrane region" description="Helical" evidence="2">
    <location>
        <begin position="184"/>
        <end position="210"/>
    </location>
</feature>
<feature type="transmembrane region" description="Helical" evidence="2">
    <location>
        <begin position="320"/>
        <end position="340"/>
    </location>
</feature>
<keyword evidence="2" id="KW-0472">Membrane</keyword>
<feature type="transmembrane region" description="Helical" evidence="2">
    <location>
        <begin position="161"/>
        <end position="178"/>
    </location>
</feature>
<sequence length="585" mass="65364">MSASVSSNSVTDGGRVEHRTDRLRHIATRVGPFLLTWLILLGYSLRQAPIPAVNEPAYLGKAKHFWDPTYCPGDEFFDSSNPHLIFYLTLGPLTQLMSLFGVALIGRIVGYGLMAWGWSALCFALTRVRWLPPLAVSLFLVLHMTGTFSGEWIVGGIEGKVFAYGFTFWAIAAVLTGRRGLAGFLLGLAICFHAVVGCWAVLAAAVATIADFSIPSGRRTSPAERNSWRGWLAMAALLGVTALPGIVPALGAVAGSENPLINQQANFIHVFIRIKHHVDPMQFRTFAFQLYFGLFVAWIILLRYRRSPVQSDNPRPDCRWFHWFVAATLAFLIAGLLIGWRSGEAADMPWQPLRTWLLKFYPFRLGDVFLPVAVSILVAERLLLWCDRREVAVGGAGDVNTHDSDAVASRVRYVPAVLVGMLAASLAIGVATPDANPSRMPPRMKRDWIDLCRWIDENTPPDALIQAPVRDWAFKWFAQRAQFYSYKDCPQGAEEIVAWYQRRQRMRDWSYEFYDGSFSAEDLAALHDLTGIDYLIAYRRGPFEIDPVYRNDSFRIYRTDGAIGNDTEVSDNSGVDGDSFGPPQQ</sequence>
<dbReference type="EMBL" id="CP036268">
    <property type="protein sequence ID" value="QDT39308.1"/>
    <property type="molecule type" value="Genomic_DNA"/>
</dbReference>
<dbReference type="RefSeq" id="WP_145365456.1">
    <property type="nucleotide sequence ID" value="NZ_CP036268.1"/>
</dbReference>
<dbReference type="InterPro" id="IPR046477">
    <property type="entry name" value="DUF6798"/>
</dbReference>
<keyword evidence="5" id="KW-1185">Reference proteome</keyword>
<evidence type="ECO:0000256" key="1">
    <source>
        <dbReference type="SAM" id="MobiDB-lite"/>
    </source>
</evidence>
<dbReference type="Pfam" id="PF20604">
    <property type="entry name" value="DUF6798"/>
    <property type="match status" value="1"/>
</dbReference>
<reference evidence="4 5" key="1">
    <citation type="submission" date="2019-02" db="EMBL/GenBank/DDBJ databases">
        <title>Deep-cultivation of Planctomycetes and their phenomic and genomic characterization uncovers novel biology.</title>
        <authorList>
            <person name="Wiegand S."/>
            <person name="Jogler M."/>
            <person name="Boedeker C."/>
            <person name="Pinto D."/>
            <person name="Vollmers J."/>
            <person name="Rivas-Marin E."/>
            <person name="Kohn T."/>
            <person name="Peeters S.H."/>
            <person name="Heuer A."/>
            <person name="Rast P."/>
            <person name="Oberbeckmann S."/>
            <person name="Bunk B."/>
            <person name="Jeske O."/>
            <person name="Meyerdierks A."/>
            <person name="Storesund J.E."/>
            <person name="Kallscheuer N."/>
            <person name="Luecker S."/>
            <person name="Lage O.M."/>
            <person name="Pohl T."/>
            <person name="Merkel B.J."/>
            <person name="Hornburger P."/>
            <person name="Mueller R.-W."/>
            <person name="Bruemmer F."/>
            <person name="Labrenz M."/>
            <person name="Spormann A.M."/>
            <person name="Op den Camp H."/>
            <person name="Overmann J."/>
            <person name="Amann R."/>
            <person name="Jetten M.S.M."/>
            <person name="Mascher T."/>
            <person name="Medema M.H."/>
            <person name="Devos D.P."/>
            <person name="Kaster A.-K."/>
            <person name="Ovreas L."/>
            <person name="Rohde M."/>
            <person name="Galperin M.Y."/>
            <person name="Jogler C."/>
        </authorList>
    </citation>
    <scope>NUCLEOTIDE SEQUENCE [LARGE SCALE GENOMIC DNA]</scope>
    <source>
        <strain evidence="4 5">Pan189</strain>
    </source>
</reference>
<feature type="domain" description="DUF6798" evidence="3">
    <location>
        <begin position="446"/>
        <end position="505"/>
    </location>
</feature>
<keyword evidence="2" id="KW-0812">Transmembrane</keyword>
<feature type="transmembrane region" description="Helical" evidence="2">
    <location>
        <begin position="360"/>
        <end position="379"/>
    </location>
</feature>
<dbReference type="KEGG" id="svp:Pan189_37140"/>
<proteinExistence type="predicted"/>
<evidence type="ECO:0000313" key="4">
    <source>
        <dbReference type="EMBL" id="QDT39308.1"/>
    </source>
</evidence>
<feature type="transmembrane region" description="Helical" evidence="2">
    <location>
        <begin position="231"/>
        <end position="254"/>
    </location>
</feature>
<organism evidence="4 5">
    <name type="scientific">Stratiformator vulcanicus</name>
    <dbReference type="NCBI Taxonomy" id="2527980"/>
    <lineage>
        <taxon>Bacteria</taxon>
        <taxon>Pseudomonadati</taxon>
        <taxon>Planctomycetota</taxon>
        <taxon>Planctomycetia</taxon>
        <taxon>Planctomycetales</taxon>
        <taxon>Planctomycetaceae</taxon>
        <taxon>Stratiformator</taxon>
    </lineage>
</organism>
<name>A0A517R5Z4_9PLAN</name>
<feature type="transmembrane region" description="Helical" evidence="2">
    <location>
        <begin position="111"/>
        <end position="128"/>
    </location>
</feature>
<evidence type="ECO:0000313" key="5">
    <source>
        <dbReference type="Proteomes" id="UP000317318"/>
    </source>
</evidence>
<feature type="transmembrane region" description="Helical" evidence="2">
    <location>
        <begin position="413"/>
        <end position="432"/>
    </location>
</feature>
<evidence type="ECO:0000256" key="2">
    <source>
        <dbReference type="SAM" id="Phobius"/>
    </source>
</evidence>
<evidence type="ECO:0000259" key="3">
    <source>
        <dbReference type="Pfam" id="PF20604"/>
    </source>
</evidence>
<protein>
    <recommendedName>
        <fullName evidence="3">DUF6798 domain-containing protein</fullName>
    </recommendedName>
</protein>
<accession>A0A517R5Z4</accession>
<feature type="transmembrane region" description="Helical" evidence="2">
    <location>
        <begin position="286"/>
        <end position="304"/>
    </location>
</feature>
<gene>
    <name evidence="4" type="ORF">Pan189_37140</name>
</gene>
<dbReference type="AlphaFoldDB" id="A0A517R5Z4"/>
<keyword evidence="2" id="KW-1133">Transmembrane helix</keyword>